<accession>A0A171D3F4</accession>
<feature type="compositionally biased region" description="Basic and acidic residues" evidence="1">
    <location>
        <begin position="14"/>
        <end position="25"/>
    </location>
</feature>
<sequence>MAFQLDPDWPGLTEADRKHGAEVDRTEVKRIAGELEKALKALTTGGAEPAAAGEHKPGDDFSPPPPPPSGAGSLPDLQRHCALSEAQLGQWQTAQQFSMGIVSAYSVLVGDPGSPGGGLYASLARQYGESINALLEMARSYDGAEQAYGRPGDRR</sequence>
<dbReference type="EMBL" id="BDCX01000007">
    <property type="protein sequence ID" value="GAT67591.1"/>
    <property type="molecule type" value="Genomic_DNA"/>
</dbReference>
<evidence type="ECO:0000256" key="1">
    <source>
        <dbReference type="SAM" id="MobiDB-lite"/>
    </source>
</evidence>
<keyword evidence="3" id="KW-1185">Reference proteome</keyword>
<reference evidence="2 3" key="1">
    <citation type="journal article" date="2016" name="Genome Announc.">
        <title>Draft Genome Sequence of Planomonospora sphaerica JCM9374, a Rare Actinomycete.</title>
        <authorList>
            <person name="Dohra H."/>
            <person name="Suzuki T."/>
            <person name="Inoue Y."/>
            <person name="Kodani S."/>
        </authorList>
    </citation>
    <scope>NUCLEOTIDE SEQUENCE [LARGE SCALE GENOMIC DNA]</scope>
    <source>
        <strain evidence="2 3">JCM 9374</strain>
    </source>
</reference>
<protein>
    <submittedName>
        <fullName evidence="2">Uncharacterized protein</fullName>
    </submittedName>
</protein>
<reference evidence="3" key="2">
    <citation type="submission" date="2016-04" db="EMBL/GenBank/DDBJ databases">
        <title>Planomonospora sphaerica JCM9374 whole genome shotgun sequence.</title>
        <authorList>
            <person name="Suzuki T."/>
            <person name="Dohra H."/>
            <person name="Kodani S."/>
        </authorList>
    </citation>
    <scope>NUCLEOTIDE SEQUENCE [LARGE SCALE GENOMIC DNA]</scope>
    <source>
        <strain evidence="3">JCM 9374</strain>
    </source>
</reference>
<gene>
    <name evidence="2" type="ORF">PS9374_03249</name>
</gene>
<comment type="caution">
    <text evidence="2">The sequence shown here is derived from an EMBL/GenBank/DDBJ whole genome shotgun (WGS) entry which is preliminary data.</text>
</comment>
<name>A0A171D3F4_9ACTN</name>
<feature type="region of interest" description="Disordered" evidence="1">
    <location>
        <begin position="39"/>
        <end position="77"/>
    </location>
</feature>
<feature type="region of interest" description="Disordered" evidence="1">
    <location>
        <begin position="1"/>
        <end position="25"/>
    </location>
</feature>
<dbReference type="OrthoDB" id="3531349at2"/>
<dbReference type="RefSeq" id="WP_068897644.1">
    <property type="nucleotide sequence ID" value="NZ_BDCX01000007.1"/>
</dbReference>
<evidence type="ECO:0000313" key="3">
    <source>
        <dbReference type="Proteomes" id="UP000077701"/>
    </source>
</evidence>
<dbReference type="AlphaFoldDB" id="A0A171D3F4"/>
<organism evidence="2 3">
    <name type="scientific">Planomonospora sphaerica</name>
    <dbReference type="NCBI Taxonomy" id="161355"/>
    <lineage>
        <taxon>Bacteria</taxon>
        <taxon>Bacillati</taxon>
        <taxon>Actinomycetota</taxon>
        <taxon>Actinomycetes</taxon>
        <taxon>Streptosporangiales</taxon>
        <taxon>Streptosporangiaceae</taxon>
        <taxon>Planomonospora</taxon>
    </lineage>
</organism>
<dbReference type="Proteomes" id="UP000077701">
    <property type="component" value="Unassembled WGS sequence"/>
</dbReference>
<dbReference type="STRING" id="161355.PS9374_03249"/>
<proteinExistence type="predicted"/>
<evidence type="ECO:0000313" key="2">
    <source>
        <dbReference type="EMBL" id="GAT67591.1"/>
    </source>
</evidence>